<dbReference type="Proteomes" id="UP000026962">
    <property type="component" value="Chromosome 2"/>
</dbReference>
<dbReference type="PANTHER" id="PTHR47992">
    <property type="entry name" value="PROTEIN PHOSPHATASE"/>
    <property type="match status" value="1"/>
</dbReference>
<comment type="catalytic activity">
    <reaction evidence="10">
        <text>O-phospho-L-seryl-[protein] + H2O = L-seryl-[protein] + phosphate</text>
        <dbReference type="Rhea" id="RHEA:20629"/>
        <dbReference type="Rhea" id="RHEA-COMP:9863"/>
        <dbReference type="Rhea" id="RHEA-COMP:11604"/>
        <dbReference type="ChEBI" id="CHEBI:15377"/>
        <dbReference type="ChEBI" id="CHEBI:29999"/>
        <dbReference type="ChEBI" id="CHEBI:43474"/>
        <dbReference type="ChEBI" id="CHEBI:83421"/>
        <dbReference type="EC" id="3.1.3.16"/>
    </reaction>
</comment>
<evidence type="ECO:0000256" key="6">
    <source>
        <dbReference type="ARBA" id="ARBA00022801"/>
    </source>
</evidence>
<proteinExistence type="inferred from homology"/>
<keyword evidence="8" id="KW-0904">Protein phosphatase</keyword>
<reference evidence="14" key="2">
    <citation type="submission" date="2018-05" db="EMBL/GenBank/DDBJ databases">
        <title>OpunRS2 (Oryza punctata Reference Sequence Version 2).</title>
        <authorList>
            <person name="Zhang J."/>
            <person name="Kudrna D."/>
            <person name="Lee S."/>
            <person name="Talag J."/>
            <person name="Welchert J."/>
            <person name="Wing R.A."/>
        </authorList>
    </citation>
    <scope>NUCLEOTIDE SEQUENCE [LARGE SCALE GENOMIC DNA]</scope>
</reference>
<dbReference type="GO" id="GO:0004722">
    <property type="term" value="F:protein serine/threonine phosphatase activity"/>
    <property type="evidence" value="ECO:0007669"/>
    <property type="project" value="UniProtKB-EC"/>
</dbReference>
<evidence type="ECO:0000256" key="12">
    <source>
        <dbReference type="SAM" id="MobiDB-lite"/>
    </source>
</evidence>
<evidence type="ECO:0000256" key="3">
    <source>
        <dbReference type="ARBA" id="ARBA00006702"/>
    </source>
</evidence>
<name>A0A0E0JXI5_ORYPU</name>
<evidence type="ECO:0000256" key="5">
    <source>
        <dbReference type="ARBA" id="ARBA00022723"/>
    </source>
</evidence>
<organism evidence="14">
    <name type="scientific">Oryza punctata</name>
    <name type="common">Red rice</name>
    <dbReference type="NCBI Taxonomy" id="4537"/>
    <lineage>
        <taxon>Eukaryota</taxon>
        <taxon>Viridiplantae</taxon>
        <taxon>Streptophyta</taxon>
        <taxon>Embryophyta</taxon>
        <taxon>Tracheophyta</taxon>
        <taxon>Spermatophyta</taxon>
        <taxon>Magnoliopsida</taxon>
        <taxon>Liliopsida</taxon>
        <taxon>Poales</taxon>
        <taxon>Poaceae</taxon>
        <taxon>BOP clade</taxon>
        <taxon>Oryzoideae</taxon>
        <taxon>Oryzeae</taxon>
        <taxon>Oryzinae</taxon>
        <taxon>Oryza</taxon>
    </lineage>
</organism>
<dbReference type="SMART" id="SM00332">
    <property type="entry name" value="PP2Cc"/>
    <property type="match status" value="1"/>
</dbReference>
<comment type="cofactor">
    <cofactor evidence="2">
        <name>Mg(2+)</name>
        <dbReference type="ChEBI" id="CHEBI:18420"/>
    </cofactor>
</comment>
<feature type="compositionally biased region" description="Low complexity" evidence="12">
    <location>
        <begin position="134"/>
        <end position="148"/>
    </location>
</feature>
<evidence type="ECO:0000313" key="15">
    <source>
        <dbReference type="Proteomes" id="UP000026962"/>
    </source>
</evidence>
<keyword evidence="5" id="KW-0479">Metal-binding</keyword>
<evidence type="ECO:0000256" key="11">
    <source>
        <dbReference type="ARBA" id="ARBA00048336"/>
    </source>
</evidence>
<dbReference type="HOGENOM" id="CLU_013173_6_0_1"/>
<dbReference type="EnsemblPlants" id="OPUNC02G08290.1">
    <property type="protein sequence ID" value="OPUNC02G08290.1"/>
    <property type="gene ID" value="OPUNC02G08290"/>
</dbReference>
<dbReference type="InterPro" id="IPR015655">
    <property type="entry name" value="PP2C"/>
</dbReference>
<evidence type="ECO:0000256" key="7">
    <source>
        <dbReference type="ARBA" id="ARBA00022842"/>
    </source>
</evidence>
<dbReference type="OMA" id="VWAADSE"/>
<comment type="similarity">
    <text evidence="3">Belongs to the PP2C family.</text>
</comment>
<evidence type="ECO:0000256" key="9">
    <source>
        <dbReference type="ARBA" id="ARBA00023211"/>
    </source>
</evidence>
<evidence type="ECO:0000256" key="4">
    <source>
        <dbReference type="ARBA" id="ARBA00013081"/>
    </source>
</evidence>
<dbReference type="eggNOG" id="KOG0698">
    <property type="taxonomic scope" value="Eukaryota"/>
</dbReference>
<dbReference type="PROSITE" id="PS51746">
    <property type="entry name" value="PPM_2"/>
    <property type="match status" value="1"/>
</dbReference>
<dbReference type="STRING" id="4537.A0A0E0JXI5"/>
<dbReference type="Pfam" id="PF00481">
    <property type="entry name" value="PP2C"/>
    <property type="match status" value="1"/>
</dbReference>
<accession>A0A0E0JXI5</accession>
<keyword evidence="9" id="KW-0464">Manganese</keyword>
<dbReference type="GO" id="GO:0046872">
    <property type="term" value="F:metal ion binding"/>
    <property type="evidence" value="ECO:0007669"/>
    <property type="project" value="UniProtKB-KW"/>
</dbReference>
<dbReference type="Gramene" id="OPUNC02G08290.1">
    <property type="protein sequence ID" value="OPUNC02G08290.1"/>
    <property type="gene ID" value="OPUNC02G08290"/>
</dbReference>
<feature type="domain" description="PPM-type phosphatase" evidence="13">
    <location>
        <begin position="44"/>
        <end position="358"/>
    </location>
</feature>
<keyword evidence="15" id="KW-1185">Reference proteome</keyword>
<dbReference type="FunFam" id="3.60.40.10:FF:000063">
    <property type="entry name" value="Probable protein phosphatase 2C 12"/>
    <property type="match status" value="1"/>
</dbReference>
<dbReference type="InterPro" id="IPR001932">
    <property type="entry name" value="PPM-type_phosphatase-like_dom"/>
</dbReference>
<dbReference type="EC" id="3.1.3.16" evidence="4"/>
<feature type="region of interest" description="Disordered" evidence="12">
    <location>
        <begin position="120"/>
        <end position="148"/>
    </location>
</feature>
<dbReference type="CDD" id="cd00143">
    <property type="entry name" value="PP2Cc"/>
    <property type="match status" value="1"/>
</dbReference>
<dbReference type="InterPro" id="IPR036457">
    <property type="entry name" value="PPM-type-like_dom_sf"/>
</dbReference>
<keyword evidence="7" id="KW-0460">Magnesium</keyword>
<evidence type="ECO:0000256" key="2">
    <source>
        <dbReference type="ARBA" id="ARBA00001946"/>
    </source>
</evidence>
<dbReference type="SUPFAM" id="SSF81606">
    <property type="entry name" value="PP2C-like"/>
    <property type="match status" value="1"/>
</dbReference>
<dbReference type="AlphaFoldDB" id="A0A0E0JXI5"/>
<evidence type="ECO:0000256" key="1">
    <source>
        <dbReference type="ARBA" id="ARBA00001936"/>
    </source>
</evidence>
<dbReference type="Gene3D" id="3.60.40.10">
    <property type="entry name" value="PPM-type phosphatase domain"/>
    <property type="match status" value="1"/>
</dbReference>
<evidence type="ECO:0000256" key="8">
    <source>
        <dbReference type="ARBA" id="ARBA00022912"/>
    </source>
</evidence>
<keyword evidence="6" id="KW-0378">Hydrolase</keyword>
<evidence type="ECO:0000313" key="14">
    <source>
        <dbReference type="EnsemblPlants" id="OPUNC02G08290.1"/>
    </source>
</evidence>
<evidence type="ECO:0000259" key="13">
    <source>
        <dbReference type="PROSITE" id="PS51746"/>
    </source>
</evidence>
<protein>
    <recommendedName>
        <fullName evidence="4">protein-serine/threonine phosphatase</fullName>
        <ecNumber evidence="4">3.1.3.16</ecNumber>
    </recommendedName>
</protein>
<reference evidence="14" key="1">
    <citation type="submission" date="2015-04" db="UniProtKB">
        <authorList>
            <consortium name="EnsemblPlants"/>
        </authorList>
    </citation>
    <scope>IDENTIFICATION</scope>
</reference>
<comment type="catalytic activity">
    <reaction evidence="11">
        <text>O-phospho-L-threonyl-[protein] + H2O = L-threonyl-[protein] + phosphate</text>
        <dbReference type="Rhea" id="RHEA:47004"/>
        <dbReference type="Rhea" id="RHEA-COMP:11060"/>
        <dbReference type="Rhea" id="RHEA-COMP:11605"/>
        <dbReference type="ChEBI" id="CHEBI:15377"/>
        <dbReference type="ChEBI" id="CHEBI:30013"/>
        <dbReference type="ChEBI" id="CHEBI:43474"/>
        <dbReference type="ChEBI" id="CHEBI:61977"/>
        <dbReference type="EC" id="3.1.3.16"/>
    </reaction>
</comment>
<sequence length="389" mass="41050">MGICASSEQLEQVQETDESIVYVKDEQGGGGGGGRGLGSGARKVASLFSQRGKKGPNQDSVILCQGFGMEDGVFCGAFDGHGRCGQFISKLVRDYLPFMILSHRNALLLAAADDDVDDAAFSDDAASSPPPPSSSTDSSGNSSPQPSAQMLEEWRQACANAFAAMDSELKLQPNLDCAFSGTTAVCAIKQGKDLIIANLGDSRAVLATMSDTGYLQAVQLTVDHKPNVPEEAARIKRSEGRVFGLKDEPGVMRVWLPGENSPGLAMARSLGDMRLKRHGVISTPEVTSRRVTGADLFIVLATDGVWDVLSNEEVVSIVCATPRKQHASKAVVEAAVQRWRTKFPTSRVDDCSAVCLFLHDHTWGAAAAAAAATAAARKARRAGATPPAS</sequence>
<comment type="cofactor">
    <cofactor evidence="1">
        <name>Mn(2+)</name>
        <dbReference type="ChEBI" id="CHEBI:29035"/>
    </cofactor>
</comment>
<evidence type="ECO:0000256" key="10">
    <source>
        <dbReference type="ARBA" id="ARBA00047761"/>
    </source>
</evidence>